<dbReference type="InterPro" id="IPR011990">
    <property type="entry name" value="TPR-like_helical_dom_sf"/>
</dbReference>
<evidence type="ECO:0000313" key="3">
    <source>
        <dbReference type="Proteomes" id="UP000326354"/>
    </source>
</evidence>
<gene>
    <name evidence="2" type="ORF">UABAM_05213</name>
</gene>
<reference evidence="2 3" key="1">
    <citation type="submission" date="2019-08" db="EMBL/GenBank/DDBJ databases">
        <title>Complete genome sequence of Candidatus Uab amorphum.</title>
        <authorList>
            <person name="Shiratori T."/>
            <person name="Suzuki S."/>
            <person name="Kakizawa Y."/>
            <person name="Ishida K."/>
        </authorList>
    </citation>
    <scope>NUCLEOTIDE SEQUENCE [LARGE SCALE GENOMIC DNA]</scope>
    <source>
        <strain evidence="2 3">SRT547</strain>
    </source>
</reference>
<dbReference type="RefSeq" id="WP_151970864.1">
    <property type="nucleotide sequence ID" value="NZ_AP019860.1"/>
</dbReference>
<sequence length="760" mass="87714">MKKLCMVFLLMLCVNANNHREISFTEDPFTENFIDEVWSTSSPEPWEWIERQKCIRSGHIPALQRSSCQLQFNSEEGVVAISFSTDLRGKEQSLRIFLDDALQGTYFYQGEKVLHIKVKRGTHVIKFVFRKVARAYGGGSCTINKISYPAQTKNLFQYKINHTDKKTNTSWGNNDEIAQSFEMLGVFANIKSAKDIPQLQYEVQVPQNIHLVPHTPVVFALPKNKEKQLHFSIISDGRFRENSIPLTIRLKSCDVQLQKLHYSIPFAYVDPARAFLEKETVITSKKFDFSSVEQLDQFLKDFPESELAPIIFALRLECCRKVRDAAIERNQNVKNRQQREQNIIKAINSYLVFIEKYPQRLLTKVAIHEVFQLYTKINRISFYHNFIERFPHSEHSLVANEHIKALMYELVCAKDSIEAYDTFAEMYPNMSFFTRQCCNLAQKKALQQEKDFIHNLVKKIDTKDKYIRQLALQSTRNKRANVLMNKWLLLTTALKDTKSSHQRFVTGVQIQRIKNTLHTYYNDTNVISTLLMMQKLDEIATISKEIKDLQQQLHKDTLQQMQNHFASLRKNIDDNFANTNKKIDTLHLSVAQLQKNLQLMHLDLNTKLSHIDTKISDGFMSLEQNLQRMEKSLLREMRSGTVAKYLTLLHYNLGNINDNILEANANIVQLSKGNDDFLRLNLSVLKAVQHNGEILDGWQQYQRGSSLRTAVSNTVVNIIEGSVGAIPVVGPITTRLAAPFIRWIGNKAGDRAVSLWSAIF</sequence>
<dbReference type="EMBL" id="AP019860">
    <property type="protein sequence ID" value="BBM86825.1"/>
    <property type="molecule type" value="Genomic_DNA"/>
</dbReference>
<dbReference type="Gene3D" id="1.25.40.10">
    <property type="entry name" value="Tetratricopeptide repeat domain"/>
    <property type="match status" value="1"/>
</dbReference>
<proteinExistence type="predicted"/>
<keyword evidence="1" id="KW-0175">Coiled coil</keyword>
<name>A0A5S9F5G3_UABAM</name>
<accession>A0A5S9F5G3</accession>
<evidence type="ECO:0000313" key="2">
    <source>
        <dbReference type="EMBL" id="BBM86825.1"/>
    </source>
</evidence>
<feature type="coiled-coil region" evidence="1">
    <location>
        <begin position="532"/>
        <end position="559"/>
    </location>
</feature>
<evidence type="ECO:0000256" key="1">
    <source>
        <dbReference type="SAM" id="Coils"/>
    </source>
</evidence>
<protein>
    <submittedName>
        <fullName evidence="2">Uncharacterized protein</fullName>
    </submittedName>
</protein>
<keyword evidence="3" id="KW-1185">Reference proteome</keyword>
<dbReference type="AlphaFoldDB" id="A0A5S9F5G3"/>
<dbReference type="KEGG" id="uam:UABAM_05213"/>
<organism evidence="2 3">
    <name type="scientific">Uabimicrobium amorphum</name>
    <dbReference type="NCBI Taxonomy" id="2596890"/>
    <lineage>
        <taxon>Bacteria</taxon>
        <taxon>Pseudomonadati</taxon>
        <taxon>Planctomycetota</taxon>
        <taxon>Candidatus Uabimicrobiia</taxon>
        <taxon>Candidatus Uabimicrobiales</taxon>
        <taxon>Candidatus Uabimicrobiaceae</taxon>
        <taxon>Candidatus Uabimicrobium</taxon>
    </lineage>
</organism>
<dbReference type="Proteomes" id="UP000326354">
    <property type="component" value="Chromosome"/>
</dbReference>